<evidence type="ECO:0000256" key="2">
    <source>
        <dbReference type="ARBA" id="ARBA00022741"/>
    </source>
</evidence>
<dbReference type="GO" id="GO:0016887">
    <property type="term" value="F:ATP hydrolysis activity"/>
    <property type="evidence" value="ECO:0007669"/>
    <property type="project" value="InterPro"/>
</dbReference>
<sequence length="251" mass="28213">MLEINNLCCGYGSNDVVKEINMFVQDGERLCILGPNGCGKTTLMRTLSGIIPYKGSARLYGKELREYSRRELSGLVAMFSQLSYVQFGYTVYDTVAMGRYLKSKGRLGITTEDRKAAGEYIDRLGLSEISDKPVTELSGGQLQRVLLARAFAQEPKLLILDEPLNHLDISYQIALVELIKDWSNQDKRRTVIGVVHELNICPMLFDRAVLISEGRKMADGSVESVLKGDELAKVYGTDVRSHMRKSLMFWE</sequence>
<evidence type="ECO:0000259" key="5">
    <source>
        <dbReference type="PROSITE" id="PS50893"/>
    </source>
</evidence>
<keyword evidence="2" id="KW-0547">Nucleotide-binding</keyword>
<dbReference type="FunFam" id="3.40.50.300:FF:000134">
    <property type="entry name" value="Iron-enterobactin ABC transporter ATP-binding protein"/>
    <property type="match status" value="1"/>
</dbReference>
<name>A0A9D1GS08_9FIRM</name>
<evidence type="ECO:0000313" key="7">
    <source>
        <dbReference type="Proteomes" id="UP000824136"/>
    </source>
</evidence>
<organism evidence="6 7">
    <name type="scientific">Candidatus Faeciplasma pullistercoris</name>
    <dbReference type="NCBI Taxonomy" id="2840800"/>
    <lineage>
        <taxon>Bacteria</taxon>
        <taxon>Bacillati</taxon>
        <taxon>Bacillota</taxon>
        <taxon>Clostridia</taxon>
        <taxon>Eubacteriales</taxon>
        <taxon>Oscillospiraceae</taxon>
        <taxon>Oscillospiraceae incertae sedis</taxon>
        <taxon>Candidatus Faeciplasma</taxon>
    </lineage>
</organism>
<dbReference type="InterPro" id="IPR003439">
    <property type="entry name" value="ABC_transporter-like_ATP-bd"/>
</dbReference>
<proteinExistence type="predicted"/>
<dbReference type="InterPro" id="IPR027417">
    <property type="entry name" value="P-loop_NTPase"/>
</dbReference>
<evidence type="ECO:0000256" key="3">
    <source>
        <dbReference type="ARBA" id="ARBA00022840"/>
    </source>
</evidence>
<dbReference type="PANTHER" id="PTHR42794:SF1">
    <property type="entry name" value="HEMIN IMPORT ATP-BINDING PROTEIN HMUV"/>
    <property type="match status" value="1"/>
</dbReference>
<dbReference type="Proteomes" id="UP000824136">
    <property type="component" value="Unassembled WGS sequence"/>
</dbReference>
<protein>
    <submittedName>
        <fullName evidence="6">ABC transporter ATP-binding protein</fullName>
    </submittedName>
</protein>
<dbReference type="InterPro" id="IPR017871">
    <property type="entry name" value="ABC_transporter-like_CS"/>
</dbReference>
<dbReference type="PANTHER" id="PTHR42794">
    <property type="entry name" value="HEMIN IMPORT ATP-BINDING PROTEIN HMUV"/>
    <property type="match status" value="1"/>
</dbReference>
<dbReference type="AlphaFoldDB" id="A0A9D1GS08"/>
<evidence type="ECO:0000256" key="1">
    <source>
        <dbReference type="ARBA" id="ARBA00022448"/>
    </source>
</evidence>
<dbReference type="SUPFAM" id="SSF52540">
    <property type="entry name" value="P-loop containing nucleoside triphosphate hydrolases"/>
    <property type="match status" value="1"/>
</dbReference>
<dbReference type="Gene3D" id="3.40.50.300">
    <property type="entry name" value="P-loop containing nucleotide triphosphate hydrolases"/>
    <property type="match status" value="1"/>
</dbReference>
<dbReference type="EMBL" id="DVLL01000004">
    <property type="protein sequence ID" value="HIT58244.1"/>
    <property type="molecule type" value="Genomic_DNA"/>
</dbReference>
<dbReference type="CDD" id="cd03214">
    <property type="entry name" value="ABC_Iron-Siderophores_B12_Hemin"/>
    <property type="match status" value="1"/>
</dbReference>
<accession>A0A9D1GS08</accession>
<keyword evidence="1" id="KW-0813">Transport</keyword>
<keyword evidence="3 6" id="KW-0067">ATP-binding</keyword>
<keyword evidence="4" id="KW-1278">Translocase</keyword>
<evidence type="ECO:0000256" key="4">
    <source>
        <dbReference type="ARBA" id="ARBA00022967"/>
    </source>
</evidence>
<evidence type="ECO:0000313" key="6">
    <source>
        <dbReference type="EMBL" id="HIT58244.1"/>
    </source>
</evidence>
<reference evidence="6" key="2">
    <citation type="journal article" date="2021" name="PeerJ">
        <title>Extensive microbial diversity within the chicken gut microbiome revealed by metagenomics and culture.</title>
        <authorList>
            <person name="Gilroy R."/>
            <person name="Ravi A."/>
            <person name="Getino M."/>
            <person name="Pursley I."/>
            <person name="Horton D.L."/>
            <person name="Alikhan N.F."/>
            <person name="Baker D."/>
            <person name="Gharbi K."/>
            <person name="Hall N."/>
            <person name="Watson M."/>
            <person name="Adriaenssens E.M."/>
            <person name="Foster-Nyarko E."/>
            <person name="Jarju S."/>
            <person name="Secka A."/>
            <person name="Antonio M."/>
            <person name="Oren A."/>
            <person name="Chaudhuri R.R."/>
            <person name="La Ragione R."/>
            <person name="Hildebrand F."/>
            <person name="Pallen M.J."/>
        </authorList>
    </citation>
    <scope>NUCLEOTIDE SEQUENCE</scope>
    <source>
        <strain evidence="6">CHK33-4379</strain>
    </source>
</reference>
<reference evidence="6" key="1">
    <citation type="submission" date="2020-10" db="EMBL/GenBank/DDBJ databases">
        <authorList>
            <person name="Gilroy R."/>
        </authorList>
    </citation>
    <scope>NUCLEOTIDE SEQUENCE</scope>
    <source>
        <strain evidence="6">CHK33-4379</strain>
    </source>
</reference>
<dbReference type="GO" id="GO:0005524">
    <property type="term" value="F:ATP binding"/>
    <property type="evidence" value="ECO:0007669"/>
    <property type="project" value="UniProtKB-KW"/>
</dbReference>
<dbReference type="Pfam" id="PF00005">
    <property type="entry name" value="ABC_tran"/>
    <property type="match status" value="1"/>
</dbReference>
<dbReference type="PROSITE" id="PS50893">
    <property type="entry name" value="ABC_TRANSPORTER_2"/>
    <property type="match status" value="1"/>
</dbReference>
<comment type="caution">
    <text evidence="6">The sequence shown here is derived from an EMBL/GenBank/DDBJ whole genome shotgun (WGS) entry which is preliminary data.</text>
</comment>
<feature type="domain" description="ABC transporter" evidence="5">
    <location>
        <begin position="2"/>
        <end position="238"/>
    </location>
</feature>
<dbReference type="InterPro" id="IPR003593">
    <property type="entry name" value="AAA+_ATPase"/>
</dbReference>
<gene>
    <name evidence="6" type="ORF">IAC39_00745</name>
</gene>
<dbReference type="SMART" id="SM00382">
    <property type="entry name" value="AAA"/>
    <property type="match status" value="1"/>
</dbReference>
<dbReference type="PROSITE" id="PS00211">
    <property type="entry name" value="ABC_TRANSPORTER_1"/>
    <property type="match status" value="1"/>
</dbReference>